<dbReference type="PANTHER" id="PTHR30204">
    <property type="entry name" value="REDOX-CYCLING DRUG-SENSING TRANSCRIPTIONAL ACTIVATOR SOXR"/>
    <property type="match status" value="1"/>
</dbReference>
<reference evidence="4 5" key="1">
    <citation type="submission" date="2016-10" db="EMBL/GenBank/DDBJ databases">
        <authorList>
            <person name="de Groot N.N."/>
        </authorList>
    </citation>
    <scope>NUCLEOTIDE SEQUENCE [LARGE SCALE GENOMIC DNA]</scope>
    <source>
        <strain evidence="4 5">ASO4-2</strain>
    </source>
</reference>
<feature type="compositionally biased region" description="Basic and acidic residues" evidence="2">
    <location>
        <begin position="108"/>
        <end position="119"/>
    </location>
</feature>
<organism evidence="4 5">
    <name type="scientific">Desulfonatronum thiosulfatophilum</name>
    <dbReference type="NCBI Taxonomy" id="617002"/>
    <lineage>
        <taxon>Bacteria</taxon>
        <taxon>Pseudomonadati</taxon>
        <taxon>Thermodesulfobacteriota</taxon>
        <taxon>Desulfovibrionia</taxon>
        <taxon>Desulfovibrionales</taxon>
        <taxon>Desulfonatronaceae</taxon>
        <taxon>Desulfonatronum</taxon>
    </lineage>
</organism>
<feature type="domain" description="HTH merR-type" evidence="3">
    <location>
        <begin position="5"/>
        <end position="75"/>
    </location>
</feature>
<evidence type="ECO:0000256" key="1">
    <source>
        <dbReference type="ARBA" id="ARBA00023125"/>
    </source>
</evidence>
<dbReference type="InterPro" id="IPR047057">
    <property type="entry name" value="MerR_fam"/>
</dbReference>
<dbReference type="GO" id="GO:0003677">
    <property type="term" value="F:DNA binding"/>
    <property type="evidence" value="ECO:0007669"/>
    <property type="project" value="UniProtKB-KW"/>
</dbReference>
<dbReference type="Proteomes" id="UP000198771">
    <property type="component" value="Unassembled WGS sequence"/>
</dbReference>
<dbReference type="Pfam" id="PF13411">
    <property type="entry name" value="MerR_1"/>
    <property type="match status" value="1"/>
</dbReference>
<dbReference type="SMART" id="SM00422">
    <property type="entry name" value="HTH_MERR"/>
    <property type="match status" value="1"/>
</dbReference>
<dbReference type="OrthoDB" id="9810140at2"/>
<dbReference type="GO" id="GO:0003700">
    <property type="term" value="F:DNA-binding transcription factor activity"/>
    <property type="evidence" value="ECO:0007669"/>
    <property type="project" value="InterPro"/>
</dbReference>
<proteinExistence type="predicted"/>
<dbReference type="EMBL" id="FMXO01000009">
    <property type="protein sequence ID" value="SDB36911.1"/>
    <property type="molecule type" value="Genomic_DNA"/>
</dbReference>
<accession>A0A1G6CVN1</accession>
<dbReference type="PANTHER" id="PTHR30204:SF15">
    <property type="entry name" value="BLL5018 PROTEIN"/>
    <property type="match status" value="1"/>
</dbReference>
<name>A0A1G6CVN1_9BACT</name>
<evidence type="ECO:0000313" key="4">
    <source>
        <dbReference type="EMBL" id="SDB36911.1"/>
    </source>
</evidence>
<evidence type="ECO:0000313" key="5">
    <source>
        <dbReference type="Proteomes" id="UP000198771"/>
    </source>
</evidence>
<dbReference type="SUPFAM" id="SSF46955">
    <property type="entry name" value="Putative DNA-binding domain"/>
    <property type="match status" value="1"/>
</dbReference>
<gene>
    <name evidence="4" type="ORF">SAMN05660653_01758</name>
</gene>
<sequence>MQPKLLRIGEAARVLGLEPYVLRFWEAEFPHLTPLRTVKGQRLYSQDDMNMLRKIQILLHEEGLTIDGARRRLDEGTQIRELTQDIIQELCEIREIIVGSSGSGRRREKTDQKTIDAGDGRQSISTDGCEVGEVISADP</sequence>
<dbReference type="InterPro" id="IPR009061">
    <property type="entry name" value="DNA-bd_dom_put_sf"/>
</dbReference>
<protein>
    <submittedName>
        <fullName evidence="4">DNA-binding transcriptional regulator, MerR family</fullName>
    </submittedName>
</protein>
<dbReference type="InterPro" id="IPR000551">
    <property type="entry name" value="MerR-type_HTH_dom"/>
</dbReference>
<dbReference type="STRING" id="617002.SAMN05660653_01758"/>
<evidence type="ECO:0000256" key="2">
    <source>
        <dbReference type="SAM" id="MobiDB-lite"/>
    </source>
</evidence>
<dbReference type="CDD" id="cd04765">
    <property type="entry name" value="HTH_MlrA-like_sg2"/>
    <property type="match status" value="1"/>
</dbReference>
<dbReference type="PROSITE" id="PS50937">
    <property type="entry name" value="HTH_MERR_2"/>
    <property type="match status" value="1"/>
</dbReference>
<dbReference type="AlphaFoldDB" id="A0A1G6CVN1"/>
<evidence type="ECO:0000259" key="3">
    <source>
        <dbReference type="PROSITE" id="PS50937"/>
    </source>
</evidence>
<dbReference type="Gene3D" id="1.10.1660.10">
    <property type="match status" value="1"/>
</dbReference>
<keyword evidence="1 4" id="KW-0238">DNA-binding</keyword>
<dbReference type="RefSeq" id="WP_092120421.1">
    <property type="nucleotide sequence ID" value="NZ_FMXO01000009.1"/>
</dbReference>
<feature type="region of interest" description="Disordered" evidence="2">
    <location>
        <begin position="101"/>
        <end position="139"/>
    </location>
</feature>
<keyword evidence="5" id="KW-1185">Reference proteome</keyword>